<dbReference type="EMBL" id="BQKI01000079">
    <property type="protein sequence ID" value="GJN27524.1"/>
    <property type="molecule type" value="Genomic_DNA"/>
</dbReference>
<reference evidence="1" key="2">
    <citation type="submission" date="2021-12" db="EMBL/GenBank/DDBJ databases">
        <title>Resequencing data analysis of finger millet.</title>
        <authorList>
            <person name="Hatakeyama M."/>
            <person name="Aluri S."/>
            <person name="Balachadran M.T."/>
            <person name="Sivarajan S.R."/>
            <person name="Poveda L."/>
            <person name="Shimizu-Inatsugi R."/>
            <person name="Schlapbach R."/>
            <person name="Sreeman S.M."/>
            <person name="Shimizu K.K."/>
        </authorList>
    </citation>
    <scope>NUCLEOTIDE SEQUENCE</scope>
</reference>
<dbReference type="AlphaFoldDB" id="A0AAV5EVT7"/>
<evidence type="ECO:0000313" key="1">
    <source>
        <dbReference type="EMBL" id="GJN27524.1"/>
    </source>
</evidence>
<sequence length="73" mass="8289">MRSVCTSMTSRITTSTPLSKRCRRSCTNKVRRRRATGHWSWCSVRQGRFTVGSSRPRRCTWSAPLSASIGSPR</sequence>
<reference evidence="1" key="1">
    <citation type="journal article" date="2018" name="DNA Res.">
        <title>Multiple hybrid de novo genome assembly of finger millet, an orphan allotetraploid crop.</title>
        <authorList>
            <person name="Hatakeyama M."/>
            <person name="Aluri S."/>
            <person name="Balachadran M.T."/>
            <person name="Sivarajan S.R."/>
            <person name="Patrignani A."/>
            <person name="Gruter S."/>
            <person name="Poveda L."/>
            <person name="Shimizu-Inatsugi R."/>
            <person name="Baeten J."/>
            <person name="Francoijs K.J."/>
            <person name="Nataraja K.N."/>
            <person name="Reddy Y.A.N."/>
            <person name="Phadnis S."/>
            <person name="Ravikumar R.L."/>
            <person name="Schlapbach R."/>
            <person name="Sreeman S.M."/>
            <person name="Shimizu K.K."/>
        </authorList>
    </citation>
    <scope>NUCLEOTIDE SEQUENCE</scope>
</reference>
<keyword evidence="2" id="KW-1185">Reference proteome</keyword>
<comment type="caution">
    <text evidence="1">The sequence shown here is derived from an EMBL/GenBank/DDBJ whole genome shotgun (WGS) entry which is preliminary data.</text>
</comment>
<accession>A0AAV5EVT7</accession>
<proteinExistence type="predicted"/>
<gene>
    <name evidence="1" type="primary">gb15554</name>
    <name evidence="1" type="ORF">PR202_gb15554</name>
</gene>
<evidence type="ECO:0000313" key="2">
    <source>
        <dbReference type="Proteomes" id="UP001054889"/>
    </source>
</evidence>
<organism evidence="1 2">
    <name type="scientific">Eleusine coracana subsp. coracana</name>
    <dbReference type="NCBI Taxonomy" id="191504"/>
    <lineage>
        <taxon>Eukaryota</taxon>
        <taxon>Viridiplantae</taxon>
        <taxon>Streptophyta</taxon>
        <taxon>Embryophyta</taxon>
        <taxon>Tracheophyta</taxon>
        <taxon>Spermatophyta</taxon>
        <taxon>Magnoliopsida</taxon>
        <taxon>Liliopsida</taxon>
        <taxon>Poales</taxon>
        <taxon>Poaceae</taxon>
        <taxon>PACMAD clade</taxon>
        <taxon>Chloridoideae</taxon>
        <taxon>Cynodonteae</taxon>
        <taxon>Eleusininae</taxon>
        <taxon>Eleusine</taxon>
    </lineage>
</organism>
<protein>
    <submittedName>
        <fullName evidence="1">Uncharacterized protein</fullName>
    </submittedName>
</protein>
<dbReference type="Proteomes" id="UP001054889">
    <property type="component" value="Unassembled WGS sequence"/>
</dbReference>
<name>A0AAV5EVT7_ELECO</name>